<dbReference type="SUPFAM" id="SSF56672">
    <property type="entry name" value="DNA/RNA polymerases"/>
    <property type="match status" value="1"/>
</dbReference>
<proteinExistence type="predicted"/>
<feature type="compositionally biased region" description="Basic and acidic residues" evidence="2">
    <location>
        <begin position="256"/>
        <end position="270"/>
    </location>
</feature>
<dbReference type="PANTHER" id="PTHR24559:SF444">
    <property type="entry name" value="REVERSE TRANSCRIPTASE DOMAIN-CONTAINING PROTEIN"/>
    <property type="match status" value="1"/>
</dbReference>
<evidence type="ECO:0000313" key="3">
    <source>
        <dbReference type="EMBL" id="SPD29491.1"/>
    </source>
</evidence>
<dbReference type="InterPro" id="IPR053134">
    <property type="entry name" value="RNA-dir_DNA_polymerase"/>
</dbReference>
<feature type="region of interest" description="Disordered" evidence="2">
    <location>
        <begin position="61"/>
        <end position="114"/>
    </location>
</feature>
<keyword evidence="1" id="KW-0175">Coiled coil</keyword>
<dbReference type="InterPro" id="IPR043502">
    <property type="entry name" value="DNA/RNA_pol_sf"/>
</dbReference>
<feature type="region of interest" description="Disordered" evidence="2">
    <location>
        <begin position="321"/>
        <end position="356"/>
    </location>
</feature>
<dbReference type="PANTHER" id="PTHR24559">
    <property type="entry name" value="TRANSPOSON TY3-I GAG-POL POLYPROTEIN"/>
    <property type="match status" value="1"/>
</dbReference>
<feature type="compositionally biased region" description="Polar residues" evidence="2">
    <location>
        <begin position="90"/>
        <end position="99"/>
    </location>
</feature>
<accession>A0A2N9IZJ8</accession>
<sequence length="704" mass="80935">MEARDTSNQHLNASDRQIQALTTNIQELTRQSAADRRQMQELIRQNQELIALLRSRGEVQIPNLGQNNGEDPCNEEGANQNLDQNDERSSANQNRQLRPNQVAEPTRSAADAKDAKLEEELKEMKEQMKEMKSQVKVKAARNLNMLVHHSELPFTKRVDDYPLLAKFKVPKLENFDGLKDLLDYLDSFRTVMQLQGVSDEIMCRAFPTNLKAFNVGLRKGDFLFQLCKDPPKSMSKLMYEAQKFINAKDTFEALDKFPSRKRKEPEDRRFKSSKSKMSKPDNSKVDWKNAESSSGQGGRPKNFTPLNMSIDQVLLQIQDDPTLKWPEKLRSTPERRNNQETRPPNQEENKNHLEDRPRDVIGEIRTIVGALASEGTSRLSRKAYARQAHNILVTQRPQKNVKLDDQVITFSEDDAREIHQPQDDTQVVTMTIAGFITRRVLINNGSSADIIYLPEYQQMKIDKERLRLIDIPLVGFTRDKFLVVNCSSVYNVIIGRPTFNKLRTVTSTYHLLVRFPTEHGIGELKGDQAAARECYFTSLGPETKQQTMAIGEGQKLVEPTEKLKVIVLDDEQPNKTTYIGTKMDGRVKKSLRRIPKRQHRHLGLDTRRYAWNQTISDEVEKLLTAGFIREVSYPDWLVNVVIVKKSNSKWRMCVDFTDLNKACPKDSFPLPRIDQLLDSTARHKLLTFMDAFSSYNQIVMNEDD</sequence>
<evidence type="ECO:0000256" key="1">
    <source>
        <dbReference type="SAM" id="Coils"/>
    </source>
</evidence>
<dbReference type="AlphaFoldDB" id="A0A2N9IZJ8"/>
<feature type="compositionally biased region" description="Basic and acidic residues" evidence="2">
    <location>
        <begin position="278"/>
        <end position="289"/>
    </location>
</feature>
<dbReference type="CDD" id="cd01647">
    <property type="entry name" value="RT_LTR"/>
    <property type="match status" value="1"/>
</dbReference>
<reference evidence="3" key="1">
    <citation type="submission" date="2018-02" db="EMBL/GenBank/DDBJ databases">
        <authorList>
            <person name="Cohen D.B."/>
            <person name="Kent A.D."/>
        </authorList>
    </citation>
    <scope>NUCLEOTIDE SEQUENCE</scope>
</reference>
<protein>
    <recommendedName>
        <fullName evidence="4">Reverse transcriptase domain-containing protein</fullName>
    </recommendedName>
</protein>
<evidence type="ECO:0000256" key="2">
    <source>
        <dbReference type="SAM" id="MobiDB-lite"/>
    </source>
</evidence>
<evidence type="ECO:0008006" key="4">
    <source>
        <dbReference type="Google" id="ProtNLM"/>
    </source>
</evidence>
<gene>
    <name evidence="3" type="ORF">FSB_LOCUS57373</name>
</gene>
<dbReference type="Gene3D" id="3.30.70.270">
    <property type="match status" value="1"/>
</dbReference>
<name>A0A2N9IZJ8_FAGSY</name>
<dbReference type="Gene3D" id="3.10.10.10">
    <property type="entry name" value="HIV Type 1 Reverse Transcriptase, subunit A, domain 1"/>
    <property type="match status" value="1"/>
</dbReference>
<dbReference type="InterPro" id="IPR043128">
    <property type="entry name" value="Rev_trsase/Diguanyl_cyclase"/>
</dbReference>
<dbReference type="EMBL" id="OIVN01006272">
    <property type="protein sequence ID" value="SPD29491.1"/>
    <property type="molecule type" value="Genomic_DNA"/>
</dbReference>
<feature type="region of interest" description="Disordered" evidence="2">
    <location>
        <begin position="256"/>
        <end position="305"/>
    </location>
</feature>
<organism evidence="3">
    <name type="scientific">Fagus sylvatica</name>
    <name type="common">Beechnut</name>
    <dbReference type="NCBI Taxonomy" id="28930"/>
    <lineage>
        <taxon>Eukaryota</taxon>
        <taxon>Viridiplantae</taxon>
        <taxon>Streptophyta</taxon>
        <taxon>Embryophyta</taxon>
        <taxon>Tracheophyta</taxon>
        <taxon>Spermatophyta</taxon>
        <taxon>Magnoliopsida</taxon>
        <taxon>eudicotyledons</taxon>
        <taxon>Gunneridae</taxon>
        <taxon>Pentapetalae</taxon>
        <taxon>rosids</taxon>
        <taxon>fabids</taxon>
        <taxon>Fagales</taxon>
        <taxon>Fagaceae</taxon>
        <taxon>Fagus</taxon>
    </lineage>
</organism>
<feature type="coiled-coil region" evidence="1">
    <location>
        <begin position="11"/>
        <end position="45"/>
    </location>
</feature>